<dbReference type="InterPro" id="IPR037138">
    <property type="entry name" value="His_deacetylse_dom_sf"/>
</dbReference>
<keyword evidence="1" id="KW-0378">Hydrolase</keyword>
<comment type="catalytic activity">
    <reaction evidence="2">
        <text>N(6)-acetyl-L-lysyl-[histone] + H2O = L-lysyl-[histone] + acetate</text>
        <dbReference type="Rhea" id="RHEA:58196"/>
        <dbReference type="Rhea" id="RHEA-COMP:9845"/>
        <dbReference type="Rhea" id="RHEA-COMP:11338"/>
        <dbReference type="ChEBI" id="CHEBI:15377"/>
        <dbReference type="ChEBI" id="CHEBI:29969"/>
        <dbReference type="ChEBI" id="CHEBI:30089"/>
        <dbReference type="ChEBI" id="CHEBI:61930"/>
        <dbReference type="EC" id="3.5.1.98"/>
    </reaction>
</comment>
<evidence type="ECO:0000256" key="1">
    <source>
        <dbReference type="ARBA" id="ARBA00022801"/>
    </source>
</evidence>
<dbReference type="PRINTS" id="PR01270">
    <property type="entry name" value="HDASUPER"/>
</dbReference>
<dbReference type="InterPro" id="IPR023801">
    <property type="entry name" value="His_deacetylse_dom"/>
</dbReference>
<dbReference type="InterPro" id="IPR044150">
    <property type="entry name" value="HDAC_classIV"/>
</dbReference>
<dbReference type="Proteomes" id="UP000694941">
    <property type="component" value="Unplaced"/>
</dbReference>
<dbReference type="Pfam" id="PF00850">
    <property type="entry name" value="Hist_deacetyl"/>
    <property type="match status" value="1"/>
</dbReference>
<protein>
    <submittedName>
        <fullName evidence="5">Histone deacetylase 11-like isoform X1</fullName>
    </submittedName>
</protein>
<dbReference type="PANTHER" id="PTHR10625:SF23">
    <property type="entry name" value="HISTONE DEACETYLASE 11"/>
    <property type="match status" value="1"/>
</dbReference>
<dbReference type="Gene3D" id="3.40.800.20">
    <property type="entry name" value="Histone deacetylase domain"/>
    <property type="match status" value="1"/>
</dbReference>
<evidence type="ECO:0000259" key="3">
    <source>
        <dbReference type="Pfam" id="PF00850"/>
    </source>
</evidence>
<feature type="domain" description="Histone deacetylase" evidence="3">
    <location>
        <begin position="53"/>
        <end position="333"/>
    </location>
</feature>
<sequence>MGKPKSKKNNSMIEQEKEQRMEHSLYFDISPDQMPIIYASEYNITFGGLEKVHPFDAAKWHKVHTFLKEASIITDTSTVSPKEATDEDLMTVHPQSYLNKLKWSAYVAQVTEVPFVALFPNFLVQRKVLKPFRYQTGGTILAGKLALERNWAINIGGGFHHCSREQGGGFCVYADITLCIQFLLRRQMIQKAMIVDLDAHQGNGHERDFLNERNVYILDIYNGRIYPGDVFAKDAIKRCVELRHHTKDAEYLEKVDMHLEGALNEFQPDIIVYNAGTDILEGDPLGCLSITPKGIIERDEIVFRKAKERNIPIVMLTSGGYQHVTARVIADSIINLYHKGYLT</sequence>
<dbReference type="InterPro" id="IPR023696">
    <property type="entry name" value="Ureohydrolase_dom_sf"/>
</dbReference>
<dbReference type="CDD" id="cd09993">
    <property type="entry name" value="HDAC_classIV"/>
    <property type="match status" value="1"/>
</dbReference>
<dbReference type="PANTHER" id="PTHR10625">
    <property type="entry name" value="HISTONE DEACETYLASE HDAC1-RELATED"/>
    <property type="match status" value="1"/>
</dbReference>
<accession>A0ABM1BWZ4</accession>
<gene>
    <name evidence="5" type="primary">LOC106474134</name>
</gene>
<reference evidence="5" key="1">
    <citation type="submission" date="2025-08" db="UniProtKB">
        <authorList>
            <consortium name="RefSeq"/>
        </authorList>
    </citation>
    <scope>IDENTIFICATION</scope>
    <source>
        <tissue evidence="5">Muscle</tissue>
    </source>
</reference>
<dbReference type="InterPro" id="IPR000286">
    <property type="entry name" value="HDACs"/>
</dbReference>
<keyword evidence="4" id="KW-1185">Reference proteome</keyword>
<dbReference type="GeneID" id="106474134"/>
<dbReference type="RefSeq" id="XP_013790279.1">
    <property type="nucleotide sequence ID" value="XM_013934825.2"/>
</dbReference>
<evidence type="ECO:0000313" key="4">
    <source>
        <dbReference type="Proteomes" id="UP000694941"/>
    </source>
</evidence>
<evidence type="ECO:0000313" key="5">
    <source>
        <dbReference type="RefSeq" id="XP_013790279.1"/>
    </source>
</evidence>
<organism evidence="4 5">
    <name type="scientific">Limulus polyphemus</name>
    <name type="common">Atlantic horseshoe crab</name>
    <dbReference type="NCBI Taxonomy" id="6850"/>
    <lineage>
        <taxon>Eukaryota</taxon>
        <taxon>Metazoa</taxon>
        <taxon>Ecdysozoa</taxon>
        <taxon>Arthropoda</taxon>
        <taxon>Chelicerata</taxon>
        <taxon>Merostomata</taxon>
        <taxon>Xiphosura</taxon>
        <taxon>Limulidae</taxon>
        <taxon>Limulus</taxon>
    </lineage>
</organism>
<name>A0ABM1BWZ4_LIMPO</name>
<dbReference type="SUPFAM" id="SSF52768">
    <property type="entry name" value="Arginase/deacetylase"/>
    <property type="match status" value="1"/>
</dbReference>
<proteinExistence type="predicted"/>
<evidence type="ECO:0000256" key="2">
    <source>
        <dbReference type="ARBA" id="ARBA00048287"/>
    </source>
</evidence>